<dbReference type="InterPro" id="IPR012505">
    <property type="entry name" value="YbbR"/>
</dbReference>
<name>A0A6M0QBW4_9BACI</name>
<organism evidence="1 2">
    <name type="scientific">Bacillus mesophilus</name>
    <dbReference type="NCBI Taxonomy" id="1808955"/>
    <lineage>
        <taxon>Bacteria</taxon>
        <taxon>Bacillati</taxon>
        <taxon>Bacillota</taxon>
        <taxon>Bacilli</taxon>
        <taxon>Bacillales</taxon>
        <taxon>Bacillaceae</taxon>
        <taxon>Bacillus</taxon>
    </lineage>
</organism>
<accession>A0A6M0QBW4</accession>
<sequence>MDKFMNNRWFMRIIALMLALMLYTSVNIETQTQQTDPFSFPVVTSETETLTEIPLEAYYDSDKYVVTGLPQQVSVTLEGPRSAVQPVKLQRSIEVFVNLENLEPGTHQVQVQYRDVTDTVDVTINPTFVTVTIHERVEKEFSVEVDYINELEEGYTLDEAIISPKNVKVVGAKDQVDRIALVKAIVDLQGASEKIDTEATVAVYDSDGNRLSVEVEPEVVSVEVNILSPNKIVPISFISQGNVEDGFSVVAIETPINELTIFGPKEVIDKIEAIENIEVDVSGVVADTTLNVEIPIPKGVEDLVPKTVPVVVKVERNEIRTLTNLPIKVIGLPTALKGGFLSPEGGTVNIELIGAPSVLTEVDETDLDIYVDVSNLGSGQHEVDISVNGPTNVKWSLSTNKATVDITNNE</sequence>
<dbReference type="Proteomes" id="UP000481043">
    <property type="component" value="Unassembled WGS sequence"/>
</dbReference>
<keyword evidence="2" id="KW-1185">Reference proteome</keyword>
<dbReference type="RefSeq" id="WP_163181711.1">
    <property type="nucleotide sequence ID" value="NZ_JAAIWM010000010.1"/>
</dbReference>
<dbReference type="PANTHER" id="PTHR37804">
    <property type="entry name" value="CDAA REGULATORY PROTEIN CDAR"/>
    <property type="match status" value="1"/>
</dbReference>
<dbReference type="Pfam" id="PF07949">
    <property type="entry name" value="YbbR"/>
    <property type="match status" value="3"/>
</dbReference>
<evidence type="ECO:0000313" key="2">
    <source>
        <dbReference type="Proteomes" id="UP000481043"/>
    </source>
</evidence>
<dbReference type="PANTHER" id="PTHR37804:SF1">
    <property type="entry name" value="CDAA REGULATORY PROTEIN CDAR"/>
    <property type="match status" value="1"/>
</dbReference>
<proteinExistence type="predicted"/>
<evidence type="ECO:0000313" key="1">
    <source>
        <dbReference type="EMBL" id="NEY73842.1"/>
    </source>
</evidence>
<dbReference type="Gene3D" id="2.170.120.30">
    <property type="match status" value="2"/>
</dbReference>
<reference evidence="1 2" key="1">
    <citation type="submission" date="2020-02" db="EMBL/GenBank/DDBJ databases">
        <title>Bacillus aquiflavi sp. nov., isolated from yellow water of strong flavor Chinese baijiu in Yibin region of China.</title>
        <authorList>
            <person name="Xie J."/>
        </authorList>
    </citation>
    <scope>NUCLEOTIDE SEQUENCE [LARGE SCALE GENOMIC DNA]</scope>
    <source>
        <strain evidence="1 2">SA4</strain>
    </source>
</reference>
<gene>
    <name evidence="1" type="ORF">G4D63_19210</name>
</gene>
<dbReference type="InterPro" id="IPR053154">
    <property type="entry name" value="c-di-AMP_regulator"/>
</dbReference>
<protein>
    <submittedName>
        <fullName evidence="1">YbbR-like domain-containing protein</fullName>
    </submittedName>
</protein>
<dbReference type="Gene3D" id="2.170.120.40">
    <property type="entry name" value="YbbR-like domain"/>
    <property type="match status" value="2"/>
</dbReference>
<comment type="caution">
    <text evidence="1">The sequence shown here is derived from an EMBL/GenBank/DDBJ whole genome shotgun (WGS) entry which is preliminary data.</text>
</comment>
<dbReference type="AlphaFoldDB" id="A0A6M0QBW4"/>
<dbReference type="EMBL" id="JAAIWM010000010">
    <property type="protein sequence ID" value="NEY73842.1"/>
    <property type="molecule type" value="Genomic_DNA"/>
</dbReference>